<keyword evidence="2" id="KW-0040">ANK repeat</keyword>
<feature type="repeat" description="ANK" evidence="2">
    <location>
        <begin position="598"/>
        <end position="630"/>
    </location>
</feature>
<keyword evidence="1" id="KW-0677">Repeat</keyword>
<dbReference type="OrthoDB" id="5418336at2759"/>
<sequence>MDEGSRRAMFHGDVSLGAMMNQGSISTGSHSHVGNLNYFSKPQRKTLETCRAQLLQALGEDPRYHRAALETRKGPRVRGTCDWILKQKEYLTWRSEPGQLLWISGGPGKGKTMLALYLITYREGITSAEPNTQKTIYFFCTAESGRNSGIAILRGLIYQLLQEEAMYKHVVDKYSTYGAMLFDDKHFEALWSVFESMTHQPGIESITCILDGLDECGKYSLSDFWVKIRGLFDPATQDTRDGSPVLRMIITNRNYPDSLEQELEGFARLRLEPDLRFELKRDVERFIEDRMNGQPCSERRRPDLIELRNVVKQKLSERANGTYLWVDFAIKALREERCVDLEDALDDFPSGLHAVYHRMIENVKKEKQDIVISILRWITFATRRLTLTELGVAVRMKPARGQDFGAAMEDYLAYAGDLIMIDTPQYGDESWKKQKIVLPVHSSLTDFLSTSDDHDPVLHKFHLNPQLSHGLLAARALDYALDVLTVTATLPQKDLQRFYKKYALYQYALEAGLQHFLGSHGVNERLRCDHALFNKSTTIHSQWLMDQSSEVAGLECTEGMTIVHLAALLGYDRILRSCVGSGTGKEGAAYTVDERDAHGRTPFFYATFNNKAEAALYLLEQGADVSTTDVLGQSPLHVACALGHEFFVRMLLKTPRVDAGRNSSSLNVKVRSMIDPTIDDEDETSSNSEPSYNGSGTPLHLAVWNNQLVCMKMLLSEDIDINARDDRKQTALHRAVLVEYNSVESCKPLLKKGFDKFAYDKEGRTAFHCACVHYKDTDVLQLLINNGMPVDTLTRGGDQIPSGMSALSVACKHGQIEAVNLLLDYKADVSRKDDCGRNALHWLCTVDPLCVDLAADQIDTAYESLFEKMSVDDIFARDAAGQTPYDLAVITFSDFVSRRKRLREEHQNVESLQKVFEETIKLSRFRAYLPRLDMWEKFIRIPQFSELESEPDLTETAFVEHMKTIAGVGDHLPEKRRVWNKKQYPTADDIPDDDARKDAFDQFISAVEKASIYNDILTKVLNATVHLDMYEADLFGSWNDFVAEWRGKGVITTTGLYNQF</sequence>
<evidence type="ECO:0000256" key="2">
    <source>
        <dbReference type="PROSITE-ProRule" id="PRU00023"/>
    </source>
</evidence>
<keyword evidence="5" id="KW-1185">Reference proteome</keyword>
<dbReference type="Proteomes" id="UP000799324">
    <property type="component" value="Unassembled WGS sequence"/>
</dbReference>
<name>A0A6A6T683_9PLEO</name>
<protein>
    <submittedName>
        <fullName evidence="4">Ankyrin</fullName>
    </submittedName>
</protein>
<dbReference type="PROSITE" id="PS50088">
    <property type="entry name" value="ANK_REPEAT"/>
    <property type="match status" value="5"/>
</dbReference>
<dbReference type="AlphaFoldDB" id="A0A6A6T683"/>
<evidence type="ECO:0000256" key="1">
    <source>
        <dbReference type="ARBA" id="ARBA00022737"/>
    </source>
</evidence>
<dbReference type="PANTHER" id="PTHR10039">
    <property type="entry name" value="AMELOGENIN"/>
    <property type="match status" value="1"/>
</dbReference>
<dbReference type="Pfam" id="PF12796">
    <property type="entry name" value="Ank_2"/>
    <property type="match status" value="2"/>
</dbReference>
<reference evidence="4" key="1">
    <citation type="journal article" date="2020" name="Stud. Mycol.">
        <title>101 Dothideomycetes genomes: a test case for predicting lifestyles and emergence of pathogens.</title>
        <authorList>
            <person name="Haridas S."/>
            <person name="Albert R."/>
            <person name="Binder M."/>
            <person name="Bloem J."/>
            <person name="Labutti K."/>
            <person name="Salamov A."/>
            <person name="Andreopoulos B."/>
            <person name="Baker S."/>
            <person name="Barry K."/>
            <person name="Bills G."/>
            <person name="Bluhm B."/>
            <person name="Cannon C."/>
            <person name="Castanera R."/>
            <person name="Culley D."/>
            <person name="Daum C."/>
            <person name="Ezra D."/>
            <person name="Gonzalez J."/>
            <person name="Henrissat B."/>
            <person name="Kuo A."/>
            <person name="Liang C."/>
            <person name="Lipzen A."/>
            <person name="Lutzoni F."/>
            <person name="Magnuson J."/>
            <person name="Mondo S."/>
            <person name="Nolan M."/>
            <person name="Ohm R."/>
            <person name="Pangilinan J."/>
            <person name="Park H.-J."/>
            <person name="Ramirez L."/>
            <person name="Alfaro M."/>
            <person name="Sun H."/>
            <person name="Tritt A."/>
            <person name="Yoshinaga Y."/>
            <person name="Zwiers L.-H."/>
            <person name="Turgeon B."/>
            <person name="Goodwin S."/>
            <person name="Spatafora J."/>
            <person name="Crous P."/>
            <person name="Grigoriev I."/>
        </authorList>
    </citation>
    <scope>NUCLEOTIDE SEQUENCE</scope>
    <source>
        <strain evidence="4">CBS 122681</strain>
    </source>
</reference>
<dbReference type="EMBL" id="MU004366">
    <property type="protein sequence ID" value="KAF2654338.1"/>
    <property type="molecule type" value="Genomic_DNA"/>
</dbReference>
<evidence type="ECO:0000313" key="5">
    <source>
        <dbReference type="Proteomes" id="UP000799324"/>
    </source>
</evidence>
<dbReference type="InterPro" id="IPR036770">
    <property type="entry name" value="Ankyrin_rpt-contain_sf"/>
</dbReference>
<evidence type="ECO:0000313" key="4">
    <source>
        <dbReference type="EMBL" id="KAF2654338.1"/>
    </source>
</evidence>
<dbReference type="InterPro" id="IPR027417">
    <property type="entry name" value="P-loop_NTPase"/>
</dbReference>
<dbReference type="Pfam" id="PF24883">
    <property type="entry name" value="NPHP3_N"/>
    <property type="match status" value="1"/>
</dbReference>
<feature type="repeat" description="ANK" evidence="2">
    <location>
        <begin position="802"/>
        <end position="834"/>
    </location>
</feature>
<organism evidence="4 5">
    <name type="scientific">Lophiostoma macrostomum CBS 122681</name>
    <dbReference type="NCBI Taxonomy" id="1314788"/>
    <lineage>
        <taxon>Eukaryota</taxon>
        <taxon>Fungi</taxon>
        <taxon>Dikarya</taxon>
        <taxon>Ascomycota</taxon>
        <taxon>Pezizomycotina</taxon>
        <taxon>Dothideomycetes</taxon>
        <taxon>Pleosporomycetidae</taxon>
        <taxon>Pleosporales</taxon>
        <taxon>Lophiostomataceae</taxon>
        <taxon>Lophiostoma</taxon>
    </lineage>
</organism>
<accession>A0A6A6T683</accession>
<dbReference type="PROSITE" id="PS50297">
    <property type="entry name" value="ANK_REP_REGION"/>
    <property type="match status" value="4"/>
</dbReference>
<dbReference type="SMART" id="SM00248">
    <property type="entry name" value="ANK"/>
    <property type="match status" value="7"/>
</dbReference>
<feature type="domain" description="Nephrocystin 3-like N-terminal" evidence="3">
    <location>
        <begin position="79"/>
        <end position="219"/>
    </location>
</feature>
<dbReference type="Gene3D" id="3.40.50.300">
    <property type="entry name" value="P-loop containing nucleotide triphosphate hydrolases"/>
    <property type="match status" value="1"/>
</dbReference>
<feature type="repeat" description="ANK" evidence="2">
    <location>
        <begin position="631"/>
        <end position="653"/>
    </location>
</feature>
<dbReference type="Gene3D" id="1.25.40.20">
    <property type="entry name" value="Ankyrin repeat-containing domain"/>
    <property type="match status" value="2"/>
</dbReference>
<proteinExistence type="predicted"/>
<evidence type="ECO:0000259" key="3">
    <source>
        <dbReference type="Pfam" id="PF24883"/>
    </source>
</evidence>
<feature type="repeat" description="ANK" evidence="2">
    <location>
        <begin position="694"/>
        <end position="726"/>
    </location>
</feature>
<dbReference type="InterPro" id="IPR056884">
    <property type="entry name" value="NPHP3-like_N"/>
</dbReference>
<dbReference type="Pfam" id="PF00023">
    <property type="entry name" value="Ank"/>
    <property type="match status" value="1"/>
</dbReference>
<gene>
    <name evidence="4" type="ORF">K491DRAFT_717269</name>
</gene>
<dbReference type="PANTHER" id="PTHR10039:SF17">
    <property type="entry name" value="FUNGAL STAND N-TERMINAL GOODBYE DOMAIN-CONTAINING PROTEIN-RELATED"/>
    <property type="match status" value="1"/>
</dbReference>
<feature type="repeat" description="ANK" evidence="2">
    <location>
        <begin position="762"/>
        <end position="795"/>
    </location>
</feature>
<dbReference type="InterPro" id="IPR002110">
    <property type="entry name" value="Ankyrin_rpt"/>
</dbReference>
<dbReference type="SUPFAM" id="SSF48403">
    <property type="entry name" value="Ankyrin repeat"/>
    <property type="match status" value="1"/>
</dbReference>